<dbReference type="OrthoDB" id="10034447at2759"/>
<dbReference type="Pfam" id="PF21712">
    <property type="entry name" value="RASSF8-10_RA"/>
    <property type="match status" value="1"/>
</dbReference>
<dbReference type="Gene3D" id="3.10.20.90">
    <property type="entry name" value="Phosphatidylinositol 3-kinase Catalytic Subunit, Chain A, domain 1"/>
    <property type="match status" value="1"/>
</dbReference>
<proteinExistence type="predicted"/>
<reference evidence="3" key="1">
    <citation type="submission" date="2025-08" db="UniProtKB">
        <authorList>
            <consortium name="Ensembl"/>
        </authorList>
    </citation>
    <scope>IDENTIFICATION</scope>
</reference>
<dbReference type="GO" id="GO:0007165">
    <property type="term" value="P:signal transduction"/>
    <property type="evidence" value="ECO:0007669"/>
    <property type="project" value="InterPro"/>
</dbReference>
<evidence type="ECO:0000259" key="2">
    <source>
        <dbReference type="PROSITE" id="PS50200"/>
    </source>
</evidence>
<dbReference type="PROSITE" id="PS50200">
    <property type="entry name" value="RA"/>
    <property type="match status" value="1"/>
</dbReference>
<dbReference type="InterPro" id="IPR000159">
    <property type="entry name" value="RA_dom"/>
</dbReference>
<dbReference type="Ensembl" id="ENSAMXT00005027809.1">
    <property type="protein sequence ID" value="ENSAMXP00005025226.1"/>
    <property type="gene ID" value="ENSAMXG00005012794.1"/>
</dbReference>
<feature type="compositionally biased region" description="Basic and acidic residues" evidence="1">
    <location>
        <begin position="427"/>
        <end position="445"/>
    </location>
</feature>
<dbReference type="PANTHER" id="PTHR15286">
    <property type="entry name" value="RAS-ASSOCIATING DOMAIN CONTAINING PROTEIN"/>
    <property type="match status" value="1"/>
</dbReference>
<organism evidence="3 4">
    <name type="scientific">Astyanax mexicanus</name>
    <name type="common">Blind cave fish</name>
    <name type="synonym">Astyanax fasciatus mexicanus</name>
    <dbReference type="NCBI Taxonomy" id="7994"/>
    <lineage>
        <taxon>Eukaryota</taxon>
        <taxon>Metazoa</taxon>
        <taxon>Chordata</taxon>
        <taxon>Craniata</taxon>
        <taxon>Vertebrata</taxon>
        <taxon>Euteleostomi</taxon>
        <taxon>Actinopterygii</taxon>
        <taxon>Neopterygii</taxon>
        <taxon>Teleostei</taxon>
        <taxon>Ostariophysi</taxon>
        <taxon>Characiformes</taxon>
        <taxon>Characoidei</taxon>
        <taxon>Acestrorhamphidae</taxon>
        <taxon>Acestrorhamphinae</taxon>
        <taxon>Astyanax</taxon>
    </lineage>
</organism>
<dbReference type="InterPro" id="IPR048945">
    <property type="entry name" value="RASSF8/10_RA"/>
</dbReference>
<name>A0A8B9R8W9_ASTMX</name>
<dbReference type="InterPro" id="IPR033593">
    <property type="entry name" value="N-RASSF"/>
</dbReference>
<dbReference type="AlphaFoldDB" id="A0A8B9R8W9"/>
<dbReference type="SMART" id="SM00314">
    <property type="entry name" value="RA"/>
    <property type="match status" value="1"/>
</dbReference>
<feature type="compositionally biased region" description="Low complexity" evidence="1">
    <location>
        <begin position="335"/>
        <end position="346"/>
    </location>
</feature>
<dbReference type="Proteomes" id="UP000694621">
    <property type="component" value="Unplaced"/>
</dbReference>
<feature type="region of interest" description="Disordered" evidence="1">
    <location>
        <begin position="406"/>
        <end position="498"/>
    </location>
</feature>
<evidence type="ECO:0000313" key="4">
    <source>
        <dbReference type="Proteomes" id="UP000694621"/>
    </source>
</evidence>
<protein>
    <submittedName>
        <fullName evidence="3">Ras association domain family member 10</fullName>
    </submittedName>
</protein>
<dbReference type="InterPro" id="IPR029071">
    <property type="entry name" value="Ubiquitin-like_domsf"/>
</dbReference>
<evidence type="ECO:0000256" key="1">
    <source>
        <dbReference type="SAM" id="MobiDB-lite"/>
    </source>
</evidence>
<feature type="compositionally biased region" description="Acidic residues" evidence="1">
    <location>
        <begin position="406"/>
        <end position="422"/>
    </location>
</feature>
<dbReference type="PANTHER" id="PTHR15286:SF13">
    <property type="entry name" value="RAS ASSOCIATION DOMAIN-CONTAINING PROTEIN 10"/>
    <property type="match status" value="1"/>
</dbReference>
<feature type="region of interest" description="Disordered" evidence="1">
    <location>
        <begin position="335"/>
        <end position="354"/>
    </location>
</feature>
<feature type="domain" description="Ras-associating" evidence="2">
    <location>
        <begin position="22"/>
        <end position="90"/>
    </location>
</feature>
<dbReference type="SUPFAM" id="SSF54236">
    <property type="entry name" value="Ubiquitin-like"/>
    <property type="match status" value="1"/>
</dbReference>
<sequence>MEPEESKISVWVCREEKLVSGLSKRTTCADVIKVLLEEQSSGACPRSYCIVEKWRGSERVLPHKTKILRLWSAWGDEQENVRFVLVRSEASLAGGAPRSAEARVVLSRDSPRVCRASARASATATATATAATAASDATATAATAASSCSTAGTASTALSRERQRRIVRKAFRKLERMNRRRARAAASKDTRSAERMETLVHVVVSQDHTIRQQLRRLEELDAEIDRHEARVHLDRVKAHGANYVQDTYLVGAGEQDGAPVTLEEQKGGEGRGRTVRPPKGVLLALRLEEYADRCEEVLRLHEDLAEREALASSLTSQLEEELNRRWMERRHKELATAAAAAAPPGAEEGEVLEEERVRTELDTSLYIGLRLSTDMETVKNELDLSQEIWEARDKELRDLLDKVDSLELEDDEDDDEDKDEDGNVNGHEGEEACARRLKDSTDPESTRVSSIQCPNGWVEQARGLSKTCSNSNDDDSDTGLSSMHSQDSDSAPVCESLV</sequence>
<evidence type="ECO:0000313" key="3">
    <source>
        <dbReference type="Ensembl" id="ENSAMXP00005025226.1"/>
    </source>
</evidence>
<accession>A0A8B9R8W9</accession>
<feature type="compositionally biased region" description="Polar residues" evidence="1">
    <location>
        <begin position="478"/>
        <end position="489"/>
    </location>
</feature>